<dbReference type="PRINTS" id="PR00368">
    <property type="entry name" value="FADPNR"/>
</dbReference>
<dbReference type="GO" id="GO:0009229">
    <property type="term" value="P:thiamine diphosphate biosynthetic process"/>
    <property type="evidence" value="ECO:0007669"/>
    <property type="project" value="UniProtKB-UniRule"/>
</dbReference>
<dbReference type="GO" id="GO:0009228">
    <property type="term" value="P:thiamine biosynthetic process"/>
    <property type="evidence" value="ECO:0007669"/>
    <property type="project" value="UniProtKB-KW"/>
</dbReference>
<comment type="cofactor">
    <cofactor evidence="6">
        <name>Fe(2+)</name>
        <dbReference type="ChEBI" id="CHEBI:29033"/>
    </cofactor>
</comment>
<feature type="binding site" evidence="6">
    <location>
        <position position="236"/>
    </location>
    <ligand>
        <name>glycine</name>
        <dbReference type="ChEBI" id="CHEBI:57305"/>
    </ligand>
</feature>
<accession>A0A7C4D3Y8</accession>
<keyword evidence="2 6" id="KW-0479">Metal-binding</keyword>
<feature type="binding site" description="in other chain" evidence="6">
    <location>
        <begin position="58"/>
        <end position="59"/>
    </location>
    <ligand>
        <name>NAD(+)</name>
        <dbReference type="ChEBI" id="CHEBI:57540"/>
        <note>ligand shared between two adjacent protomers</note>
    </ligand>
</feature>
<feature type="binding site" description="in other chain" evidence="6">
    <location>
        <position position="66"/>
    </location>
    <ligand>
        <name>NAD(+)</name>
        <dbReference type="ChEBI" id="CHEBI:57540"/>
        <note>ligand shared between two adjacent protomers</note>
    </ligand>
</feature>
<feature type="binding site" description="in other chain" evidence="6">
    <location>
        <position position="226"/>
    </location>
    <ligand>
        <name>NAD(+)</name>
        <dbReference type="ChEBI" id="CHEBI:57540"/>
        <note>ligand shared between two adjacent protomers</note>
    </ligand>
</feature>
<evidence type="ECO:0000256" key="1">
    <source>
        <dbReference type="ARBA" id="ARBA00022679"/>
    </source>
</evidence>
<name>A0A7C4D3Y8_9CREN</name>
<dbReference type="PRINTS" id="PR00411">
    <property type="entry name" value="PNDRDTASEI"/>
</dbReference>
<dbReference type="EMBL" id="DTCA01000080">
    <property type="protein sequence ID" value="HGM07263.1"/>
    <property type="molecule type" value="Genomic_DNA"/>
</dbReference>
<dbReference type="GO" id="GO:0052837">
    <property type="term" value="P:thiazole biosynthetic process"/>
    <property type="evidence" value="ECO:0007669"/>
    <property type="project" value="UniProtKB-UniRule"/>
</dbReference>
<dbReference type="InterPro" id="IPR036188">
    <property type="entry name" value="FAD/NAD-bd_sf"/>
</dbReference>
<organism evidence="7">
    <name type="scientific">Ignisphaera aggregans</name>
    <dbReference type="NCBI Taxonomy" id="334771"/>
    <lineage>
        <taxon>Archaea</taxon>
        <taxon>Thermoproteota</taxon>
        <taxon>Thermoprotei</taxon>
        <taxon>Desulfurococcales</taxon>
        <taxon>Desulfurococcaceae</taxon>
        <taxon>Ignisphaera</taxon>
    </lineage>
</organism>
<feature type="binding site" evidence="6">
    <location>
        <position position="161"/>
    </location>
    <ligand>
        <name>Fe cation</name>
        <dbReference type="ChEBI" id="CHEBI:24875"/>
        <note>ligand shared between two adjacent protomers</note>
    </ligand>
</feature>
<keyword evidence="3 6" id="KW-0784">Thiamine biosynthesis</keyword>
<gene>
    <name evidence="6" type="primary">thi4</name>
    <name evidence="7" type="ORF">ENU31_02480</name>
</gene>
<feature type="binding site" description="in other chain" evidence="6">
    <location>
        <position position="131"/>
    </location>
    <ligand>
        <name>NAD(+)</name>
        <dbReference type="ChEBI" id="CHEBI:57540"/>
        <note>ligand shared between two adjacent protomers</note>
    </ligand>
</feature>
<evidence type="ECO:0000256" key="6">
    <source>
        <dbReference type="HAMAP-Rule" id="MF_00304"/>
    </source>
</evidence>
<dbReference type="HAMAP" id="MF_00304">
    <property type="entry name" value="Thi4"/>
    <property type="match status" value="1"/>
</dbReference>
<proteinExistence type="inferred from homology"/>
<keyword evidence="1 6" id="KW-0808">Transferase</keyword>
<dbReference type="UniPathway" id="UPA00060"/>
<dbReference type="Pfam" id="PF01946">
    <property type="entry name" value="Thi4"/>
    <property type="match status" value="1"/>
</dbReference>
<comment type="subunit">
    <text evidence="6">Homooctamer; tetramer of dimers.</text>
</comment>
<reference evidence="7" key="1">
    <citation type="journal article" date="2020" name="mSystems">
        <title>Genome- and Community-Level Interaction Insights into Carbon Utilization and Element Cycling Functions of Hydrothermarchaeota in Hydrothermal Sediment.</title>
        <authorList>
            <person name="Zhou Z."/>
            <person name="Liu Y."/>
            <person name="Xu W."/>
            <person name="Pan J."/>
            <person name="Luo Z.H."/>
            <person name="Li M."/>
        </authorList>
    </citation>
    <scope>NUCLEOTIDE SEQUENCE [LARGE SCALE GENOMIC DNA]</scope>
    <source>
        <strain evidence="7">SpSt-658</strain>
    </source>
</reference>
<dbReference type="GO" id="GO:0005506">
    <property type="term" value="F:iron ion binding"/>
    <property type="evidence" value="ECO:0007669"/>
    <property type="project" value="UniProtKB-UniRule"/>
</dbReference>
<evidence type="ECO:0000256" key="4">
    <source>
        <dbReference type="ARBA" id="ARBA00023004"/>
    </source>
</evidence>
<evidence type="ECO:0000313" key="7">
    <source>
        <dbReference type="EMBL" id="HGM07263.1"/>
    </source>
</evidence>
<dbReference type="AlphaFoldDB" id="A0A7C4D3Y8"/>
<comment type="caution">
    <text evidence="7">The sequence shown here is derived from an EMBL/GenBank/DDBJ whole genome shotgun (WGS) entry which is preliminary data.</text>
</comment>
<keyword evidence="5 6" id="KW-0520">NAD</keyword>
<sequence>MSISKSLEVRITRAIVRNTMKEWLDLSDTDVVIVGAGPSGMTTAKYLADKGLRVLVLERRLSFGGGIGGGGMLFHKVVVDSSVLSILKDFNIKFYRDEEEDLYVIDASELMAKLAVGAIDAGAKIIQGVHVEDVIYRPNPIRIEGVVIQWSAVIMSGLHVDPLFIRSRAVVDATGHEAEVLQIVAKKLPEANITLYGEKSAYSEISEKVVVEKTGRVIPGLYVSGMSVASLYGLPRMGPIFSSMLLSGKKLAEVVSEDLSS</sequence>
<dbReference type="SUPFAM" id="SSF51905">
    <property type="entry name" value="FAD/NAD(P)-binding domain"/>
    <property type="match status" value="1"/>
</dbReference>
<comment type="similarity">
    <text evidence="6">Belongs to the THI4 family.</text>
</comment>
<comment type="function">
    <text evidence="6">Involved in the biosynthesis of the thiazole moiety of thiamine. Catalyzes the conversion of NAD and glycine to adenosine diphosphate 5-(2-hydroxyethyl)-4-methylthiazole-2-carboxylate (ADT), an adenylated thiazole intermediate, using free sulfide as a source of sulfur.</text>
</comment>
<feature type="binding site" description="in other chain" evidence="6">
    <location>
        <position position="39"/>
    </location>
    <ligand>
        <name>NAD(+)</name>
        <dbReference type="ChEBI" id="CHEBI:57540"/>
        <note>ligand shared between two adjacent protomers</note>
    </ligand>
</feature>
<dbReference type="Gene3D" id="3.50.50.60">
    <property type="entry name" value="FAD/NAD(P)-binding domain"/>
    <property type="match status" value="1"/>
</dbReference>
<comment type="caution">
    <text evidence="6">Lacks conserved residue(s) required for the propagation of feature annotation.</text>
</comment>
<dbReference type="EC" id="2.4.2.59" evidence="6"/>
<evidence type="ECO:0000256" key="5">
    <source>
        <dbReference type="ARBA" id="ARBA00023027"/>
    </source>
</evidence>
<dbReference type="InterPro" id="IPR002922">
    <property type="entry name" value="Thi4_fam"/>
</dbReference>
<dbReference type="InterPro" id="IPR022828">
    <property type="entry name" value="Thi4_prok"/>
</dbReference>
<dbReference type="GO" id="GO:0016763">
    <property type="term" value="F:pentosyltransferase activity"/>
    <property type="evidence" value="ECO:0007669"/>
    <property type="project" value="UniProtKB-UniRule"/>
</dbReference>
<dbReference type="NCBIfam" id="TIGR00292">
    <property type="entry name" value="sulfide-dependent adenosine diphosphate thiazole synthase"/>
    <property type="match status" value="1"/>
</dbReference>
<feature type="binding site" description="in other chain" evidence="6">
    <location>
        <position position="176"/>
    </location>
    <ligand>
        <name>Fe cation</name>
        <dbReference type="ChEBI" id="CHEBI:24875"/>
        <note>ligand shared between two adjacent protomers</note>
    </ligand>
</feature>
<comment type="catalytic activity">
    <reaction evidence="6">
        <text>hydrogen sulfide + glycine + NAD(+) = ADP-5-ethyl-4-methylthiazole-2-carboxylate + nicotinamide + 3 H2O + H(+)</text>
        <dbReference type="Rhea" id="RHEA:55704"/>
        <dbReference type="ChEBI" id="CHEBI:15377"/>
        <dbReference type="ChEBI" id="CHEBI:15378"/>
        <dbReference type="ChEBI" id="CHEBI:17154"/>
        <dbReference type="ChEBI" id="CHEBI:29919"/>
        <dbReference type="ChEBI" id="CHEBI:57305"/>
        <dbReference type="ChEBI" id="CHEBI:57540"/>
        <dbReference type="ChEBI" id="CHEBI:139151"/>
        <dbReference type="EC" id="2.4.2.59"/>
    </reaction>
</comment>
<comment type="pathway">
    <text evidence="6">Cofactor biosynthesis; thiamine diphosphate biosynthesis.</text>
</comment>
<feature type="binding site" evidence="6">
    <location>
        <begin position="159"/>
        <end position="161"/>
    </location>
    <ligand>
        <name>NAD(+)</name>
        <dbReference type="ChEBI" id="CHEBI:57540"/>
        <note>ligand shared between two adjacent protomers</note>
    </ligand>
</feature>
<keyword evidence="4 6" id="KW-0408">Iron</keyword>
<dbReference type="PANTHER" id="PTHR43422">
    <property type="entry name" value="THIAMINE THIAZOLE SYNTHASE"/>
    <property type="match status" value="1"/>
</dbReference>
<dbReference type="PANTHER" id="PTHR43422:SF3">
    <property type="entry name" value="THIAMINE THIAZOLE SYNTHASE"/>
    <property type="match status" value="1"/>
</dbReference>
<evidence type="ECO:0000256" key="2">
    <source>
        <dbReference type="ARBA" id="ARBA00022723"/>
    </source>
</evidence>
<evidence type="ECO:0000256" key="3">
    <source>
        <dbReference type="ARBA" id="ARBA00022977"/>
    </source>
</evidence>
<protein>
    <recommendedName>
        <fullName evidence="6">Thiamine thiazole synthase</fullName>
        <ecNumber evidence="6">2.4.2.59</ecNumber>
    </recommendedName>
</protein>